<dbReference type="Proteomes" id="UP001144612">
    <property type="component" value="Unassembled WGS sequence"/>
</dbReference>
<dbReference type="EMBL" id="JAPQFJ010000006">
    <property type="protein sequence ID" value="MCY6958426.1"/>
    <property type="molecule type" value="Genomic_DNA"/>
</dbReference>
<dbReference type="RefSeq" id="WP_268060843.1">
    <property type="nucleotide sequence ID" value="NZ_JAPQFJ010000006.1"/>
</dbReference>
<organism evidence="1 2">
    <name type="scientific">Clostridium brassicae</name>
    <dbReference type="NCBI Taxonomy" id="2999072"/>
    <lineage>
        <taxon>Bacteria</taxon>
        <taxon>Bacillati</taxon>
        <taxon>Bacillota</taxon>
        <taxon>Clostridia</taxon>
        <taxon>Eubacteriales</taxon>
        <taxon>Clostridiaceae</taxon>
        <taxon>Clostridium</taxon>
    </lineage>
</organism>
<accession>A0ABT4DBA2</accession>
<name>A0ABT4DBA2_9CLOT</name>
<protein>
    <submittedName>
        <fullName evidence="1">SEC-C domain-containing protein</fullName>
    </submittedName>
</protein>
<evidence type="ECO:0000313" key="2">
    <source>
        <dbReference type="Proteomes" id="UP001144612"/>
    </source>
</evidence>
<comment type="caution">
    <text evidence="1">The sequence shown here is derived from an EMBL/GenBank/DDBJ whole genome shotgun (WGS) entry which is preliminary data.</text>
</comment>
<dbReference type="Gene3D" id="3.10.450.50">
    <property type="match status" value="1"/>
</dbReference>
<dbReference type="Pfam" id="PF02810">
    <property type="entry name" value="SEC-C"/>
    <property type="match status" value="1"/>
</dbReference>
<proteinExistence type="predicted"/>
<gene>
    <name evidence="1" type="ORF">OW729_07400</name>
</gene>
<dbReference type="InterPro" id="IPR004027">
    <property type="entry name" value="SEC_C_motif"/>
</dbReference>
<keyword evidence="2" id="KW-1185">Reference proteome</keyword>
<dbReference type="SUPFAM" id="SSF103642">
    <property type="entry name" value="Sec-C motif"/>
    <property type="match status" value="1"/>
</dbReference>
<evidence type="ECO:0000313" key="1">
    <source>
        <dbReference type="EMBL" id="MCY6958426.1"/>
    </source>
</evidence>
<sequence length="279" mass="33560">MNVEYKMLNMKFKLLYYYANRNLYNELMQLLKEFIDISKKIKEKFIKERNEEQANSWYLHEIYFEMFKFYGQTLKLINNNEFIESWNQLQNALDCLEILEKFEDDYTLPDLLFFKNQLIELEKLYTFRVFFSVGAIFKSIKCSICGYQVYDIRCKHITGQLYMGKLAQRVLAEAVLDEVSIVTNPYDKRCIAIPENGYENSQFEILKMFISNHKHILLCFKATVYIKYKKEVLSRNVQCTCGSDKKYKYCCGSLDKRKYNHLHIDFLDIHKLNDEFCFD</sequence>
<reference evidence="1" key="1">
    <citation type="submission" date="2022-12" db="EMBL/GenBank/DDBJ databases">
        <title>Clostridium sp. nov., isolated from industrial wastewater.</title>
        <authorList>
            <person name="Jiayan W."/>
        </authorList>
    </citation>
    <scope>NUCLEOTIDE SEQUENCE</scope>
    <source>
        <strain evidence="1">ZC22-4</strain>
    </source>
</reference>